<evidence type="ECO:0000313" key="1">
    <source>
        <dbReference type="EMBL" id="ADH92491.1"/>
    </source>
</evidence>
<dbReference type="EMBL" id="CP002045">
    <property type="protein sequence ID" value="ADH92491.1"/>
    <property type="molecule type" value="Genomic_DNA"/>
</dbReference>
<dbReference type="Gene3D" id="3.40.50.620">
    <property type="entry name" value="HUPs"/>
    <property type="match status" value="1"/>
</dbReference>
<dbReference type="STRING" id="644284.Arch_0759"/>
<dbReference type="RefSeq" id="WP_013169989.1">
    <property type="nucleotide sequence ID" value="NC_014218.1"/>
</dbReference>
<accession>D7BNJ2</accession>
<keyword evidence="2" id="KW-1185">Reference proteome</keyword>
<evidence type="ECO:0000313" key="2">
    <source>
        <dbReference type="Proteomes" id="UP000000376"/>
    </source>
</evidence>
<name>D7BNJ2_ARCHD</name>
<dbReference type="OrthoDB" id="5419113at2"/>
<evidence type="ECO:0008006" key="3">
    <source>
        <dbReference type="Google" id="ProtNLM"/>
    </source>
</evidence>
<dbReference type="KEGG" id="ahe:Arch_0759"/>
<organism evidence="1 2">
    <name type="scientific">Arcanobacterium haemolyticum (strain ATCC 9345 / DSM 20595 / CCM 5947 / CCUG 17215 / LMG 16163 / NBRC 15585 / NCTC 8452 / 11018)</name>
    <dbReference type="NCBI Taxonomy" id="644284"/>
    <lineage>
        <taxon>Bacteria</taxon>
        <taxon>Bacillati</taxon>
        <taxon>Actinomycetota</taxon>
        <taxon>Actinomycetes</taxon>
        <taxon>Actinomycetales</taxon>
        <taxon>Actinomycetaceae</taxon>
        <taxon>Arcanobacterium</taxon>
    </lineage>
</organism>
<dbReference type="AlphaFoldDB" id="D7BNJ2"/>
<reference evidence="1 2" key="1">
    <citation type="journal article" date="2010" name="Stand. Genomic Sci.">
        <title>Complete genome sequence of Arcanobacterium haemolyticum type strain (11018).</title>
        <authorList>
            <person name="Yasawong M."/>
            <person name="Teshima H."/>
            <person name="Lapidus A."/>
            <person name="Nolan M."/>
            <person name="Lucas S."/>
            <person name="Glavina Del Rio T."/>
            <person name="Tice H."/>
            <person name="Cheng J."/>
            <person name="Bruce D."/>
            <person name="Detter C."/>
            <person name="Tapia R."/>
            <person name="Han C."/>
            <person name="Goodwin L."/>
            <person name="Pitluck S."/>
            <person name="Liolios K."/>
            <person name="Ivanova N."/>
            <person name="Mavromatis K."/>
            <person name="Mikhailova N."/>
            <person name="Pati A."/>
            <person name="Chen A."/>
            <person name="Palaniappan K."/>
            <person name="Land M."/>
            <person name="Hauser L."/>
            <person name="Chang Y."/>
            <person name="Jeffries C."/>
            <person name="Rohde M."/>
            <person name="Sikorski J."/>
            <person name="Pukall R."/>
            <person name="Goker M."/>
            <person name="Woyke T."/>
            <person name="Bristow J."/>
            <person name="Eisen J."/>
            <person name="Markowitz V."/>
            <person name="Hugenholtz P."/>
            <person name="Kyrpides N."/>
            <person name="Klenk H."/>
        </authorList>
    </citation>
    <scope>NUCLEOTIDE SEQUENCE [LARGE SCALE GENOMIC DNA]</scope>
    <source>
        <strain evidence="2">ATCC 9345 / DSM 20595 / CCUG 17215 / LMG 16163 / NBRC 15585 / NCTC 8452 / 11018</strain>
    </source>
</reference>
<dbReference type="Proteomes" id="UP000000376">
    <property type="component" value="Chromosome"/>
</dbReference>
<dbReference type="InterPro" id="IPR014729">
    <property type="entry name" value="Rossmann-like_a/b/a_fold"/>
</dbReference>
<protein>
    <recommendedName>
        <fullName evidence="3">UspA domain protein</fullName>
    </recommendedName>
</protein>
<proteinExistence type="predicted"/>
<sequence length="132" mass="14469">MSVVVPIVQGNRCSQIINRGIAFAESHDVPVVVLLSTSLDTTTQDDIDDEIDHLTDLLDEKDVAFRIVTRLDNADLATKIRETAIESEASIIIISLAPKPHHGSYQLGHQVQKLLVDAPCEVLVMRDTANNS</sequence>
<dbReference type="SUPFAM" id="SSF52402">
    <property type="entry name" value="Adenine nucleotide alpha hydrolases-like"/>
    <property type="match status" value="1"/>
</dbReference>
<gene>
    <name evidence="1" type="ordered locus">Arch_0759</name>
</gene>
<dbReference type="HOGENOM" id="CLU_1912704_0_0_11"/>